<keyword evidence="2" id="KW-1003">Cell membrane</keyword>
<organism evidence="10 11">
    <name type="scientific">Antribacter soli</name>
    <dbReference type="NCBI Taxonomy" id="2910976"/>
    <lineage>
        <taxon>Bacteria</taxon>
        <taxon>Bacillati</taxon>
        <taxon>Actinomycetota</taxon>
        <taxon>Actinomycetes</taxon>
        <taxon>Micrococcales</taxon>
        <taxon>Promicromonosporaceae</taxon>
        <taxon>Antribacter</taxon>
    </lineage>
</organism>
<evidence type="ECO:0000313" key="11">
    <source>
        <dbReference type="Proteomes" id="UP001165405"/>
    </source>
</evidence>
<reference evidence="10" key="1">
    <citation type="submission" date="2022-01" db="EMBL/GenBank/DDBJ databases">
        <title>Antribacter sp. nov., isolated from Guizhou of China.</title>
        <authorList>
            <person name="Chengliang C."/>
            <person name="Ya Z."/>
        </authorList>
    </citation>
    <scope>NUCLEOTIDE SEQUENCE</scope>
    <source>
        <strain evidence="10">KLBMP 9083</strain>
    </source>
</reference>
<evidence type="ECO:0000256" key="1">
    <source>
        <dbReference type="ARBA" id="ARBA00004651"/>
    </source>
</evidence>
<keyword evidence="3 7" id="KW-0812">Transmembrane</keyword>
<proteinExistence type="inferred from homology"/>
<dbReference type="InterPro" id="IPR050250">
    <property type="entry name" value="Macrolide_Exporter_MacB"/>
</dbReference>
<feature type="domain" description="ABC3 transporter permease C-terminal" evidence="8">
    <location>
        <begin position="275"/>
        <end position="390"/>
    </location>
</feature>
<sequence>MSGFLSGVVGAILEAWDELRIHKVRVLLALIGVAAAVTAITAVTAAVTMLQQAMQEQGERMAGRDTTLVASLWSSSPVPPPAAEIDAAVDSVTERYGITYYSVESWGSLSVRTGGGDQPIEQVQFVDPDYGTILRLDVDGGRWFTEADAQQFAPVLVVNQPFLDAFAGGATVAEHPTVLLGGDTPVTAAVIGTVPVQYPEEGPRALLLFDHALRWAPDSARAEMYRFWVPPANAADLGQVIERDLVAAGFTASVEPPFTDAFLLDSASRWIVLGVGGFALLLGGLGLLNIGLVTVRYRIREIGIRRSFGATGGRVFFGVLMESVVATFVAGVIGVVIAVAVVKNIPVEAVFGTALQDKPPFPLSAALVGMACAIAVGALAGLIPAIYAVRVKVIDAIRY</sequence>
<evidence type="ECO:0000256" key="7">
    <source>
        <dbReference type="SAM" id="Phobius"/>
    </source>
</evidence>
<comment type="similarity">
    <text evidence="6">Belongs to the ABC-4 integral membrane protein family.</text>
</comment>
<evidence type="ECO:0000256" key="5">
    <source>
        <dbReference type="ARBA" id="ARBA00023136"/>
    </source>
</evidence>
<keyword evidence="4 7" id="KW-1133">Transmembrane helix</keyword>
<dbReference type="PANTHER" id="PTHR30572">
    <property type="entry name" value="MEMBRANE COMPONENT OF TRANSPORTER-RELATED"/>
    <property type="match status" value="1"/>
</dbReference>
<dbReference type="PANTHER" id="PTHR30572:SF4">
    <property type="entry name" value="ABC TRANSPORTER PERMEASE YTRF"/>
    <property type="match status" value="1"/>
</dbReference>
<evidence type="ECO:0000259" key="9">
    <source>
        <dbReference type="Pfam" id="PF12704"/>
    </source>
</evidence>
<feature type="domain" description="MacB-like periplasmic core" evidence="9">
    <location>
        <begin position="27"/>
        <end position="200"/>
    </location>
</feature>
<evidence type="ECO:0000259" key="8">
    <source>
        <dbReference type="Pfam" id="PF02687"/>
    </source>
</evidence>
<feature type="transmembrane region" description="Helical" evidence="7">
    <location>
        <begin position="270"/>
        <end position="295"/>
    </location>
</feature>
<dbReference type="Pfam" id="PF02687">
    <property type="entry name" value="FtsX"/>
    <property type="match status" value="1"/>
</dbReference>
<dbReference type="GO" id="GO:0022857">
    <property type="term" value="F:transmembrane transporter activity"/>
    <property type="evidence" value="ECO:0007669"/>
    <property type="project" value="TreeGrafter"/>
</dbReference>
<keyword evidence="11" id="KW-1185">Reference proteome</keyword>
<protein>
    <submittedName>
        <fullName evidence="10">ABC transporter permease</fullName>
    </submittedName>
</protein>
<dbReference type="InterPro" id="IPR003838">
    <property type="entry name" value="ABC3_permease_C"/>
</dbReference>
<keyword evidence="5 7" id="KW-0472">Membrane</keyword>
<dbReference type="RefSeq" id="WP_236091229.1">
    <property type="nucleotide sequence ID" value="NZ_JAKGSG010000062.1"/>
</dbReference>
<evidence type="ECO:0000256" key="6">
    <source>
        <dbReference type="ARBA" id="ARBA00038076"/>
    </source>
</evidence>
<comment type="subcellular location">
    <subcellularLocation>
        <location evidence="1">Cell membrane</location>
        <topology evidence="1">Multi-pass membrane protein</topology>
    </subcellularLocation>
</comment>
<dbReference type="Proteomes" id="UP001165405">
    <property type="component" value="Unassembled WGS sequence"/>
</dbReference>
<feature type="transmembrane region" description="Helical" evidence="7">
    <location>
        <begin position="361"/>
        <end position="389"/>
    </location>
</feature>
<feature type="transmembrane region" description="Helical" evidence="7">
    <location>
        <begin position="26"/>
        <end position="50"/>
    </location>
</feature>
<evidence type="ECO:0000313" key="10">
    <source>
        <dbReference type="EMBL" id="MCF4123475.1"/>
    </source>
</evidence>
<evidence type="ECO:0000256" key="3">
    <source>
        <dbReference type="ARBA" id="ARBA00022692"/>
    </source>
</evidence>
<comment type="caution">
    <text evidence="10">The sequence shown here is derived from an EMBL/GenBank/DDBJ whole genome shotgun (WGS) entry which is preliminary data.</text>
</comment>
<accession>A0AA41QHB2</accession>
<dbReference type="Pfam" id="PF12704">
    <property type="entry name" value="MacB_PCD"/>
    <property type="match status" value="1"/>
</dbReference>
<name>A0AA41QHB2_9MICO</name>
<dbReference type="EMBL" id="JAKGSG010000062">
    <property type="protein sequence ID" value="MCF4123475.1"/>
    <property type="molecule type" value="Genomic_DNA"/>
</dbReference>
<evidence type="ECO:0000256" key="4">
    <source>
        <dbReference type="ARBA" id="ARBA00022989"/>
    </source>
</evidence>
<dbReference type="GO" id="GO:0005886">
    <property type="term" value="C:plasma membrane"/>
    <property type="evidence" value="ECO:0007669"/>
    <property type="project" value="UniProtKB-SubCell"/>
</dbReference>
<gene>
    <name evidence="10" type="ORF">L1785_21135</name>
</gene>
<dbReference type="InterPro" id="IPR025857">
    <property type="entry name" value="MacB_PCD"/>
</dbReference>
<dbReference type="AlphaFoldDB" id="A0AA41QHB2"/>
<evidence type="ECO:0000256" key="2">
    <source>
        <dbReference type="ARBA" id="ARBA00022475"/>
    </source>
</evidence>
<feature type="transmembrane region" description="Helical" evidence="7">
    <location>
        <begin position="315"/>
        <end position="341"/>
    </location>
</feature>